<dbReference type="GO" id="GO:0003684">
    <property type="term" value="F:damaged DNA binding"/>
    <property type="evidence" value="ECO:0007669"/>
    <property type="project" value="InterPro"/>
</dbReference>
<feature type="compositionally biased region" description="Polar residues" evidence="6">
    <location>
        <begin position="364"/>
        <end position="375"/>
    </location>
</feature>
<dbReference type="InterPro" id="IPR018328">
    <property type="entry name" value="Rad4_beta-hairpin_dom3"/>
</dbReference>
<dbReference type="Pfam" id="PF10405">
    <property type="entry name" value="BHD_3"/>
    <property type="match status" value="1"/>
</dbReference>
<dbReference type="InterPro" id="IPR018327">
    <property type="entry name" value="BHD_2"/>
</dbReference>
<dbReference type="Gene3D" id="3.30.70.2460">
    <property type="entry name" value="Rad4, beta-hairpin domain BHD3"/>
    <property type="match status" value="1"/>
</dbReference>
<accession>A0A6N2BJH6</accession>
<proteinExistence type="inferred from homology"/>
<evidence type="ECO:0000256" key="5">
    <source>
        <dbReference type="ARBA" id="ARBA00023242"/>
    </source>
</evidence>
<comment type="similarity">
    <text evidence="2">Belongs to the XPC family.</text>
</comment>
<feature type="domain" description="Rad4 beta-hairpin" evidence="7">
    <location>
        <begin position="605"/>
        <end position="656"/>
    </location>
</feature>
<dbReference type="Gene3D" id="3.90.260.10">
    <property type="entry name" value="Transglutaminase-like"/>
    <property type="match status" value="1"/>
</dbReference>
<comment type="caution">
    <text evidence="10">The sequence shown here is derived from an EMBL/GenBank/DDBJ whole genome shotgun (WGS) entry which is preliminary data.</text>
</comment>
<feature type="region of interest" description="Disordered" evidence="6">
    <location>
        <begin position="345"/>
        <end position="413"/>
    </location>
</feature>
<dbReference type="EMBL" id="RXGB01002836">
    <property type="protein sequence ID" value="TMW93770.1"/>
    <property type="molecule type" value="Genomic_DNA"/>
</dbReference>
<dbReference type="SUPFAM" id="SSF54001">
    <property type="entry name" value="Cysteine proteinases"/>
    <property type="match status" value="1"/>
</dbReference>
<dbReference type="InterPro" id="IPR004583">
    <property type="entry name" value="DNA_repair_Rad4"/>
</dbReference>
<feature type="compositionally biased region" description="Basic residues" evidence="6">
    <location>
        <begin position="53"/>
        <end position="64"/>
    </location>
</feature>
<dbReference type="SMART" id="SM01031">
    <property type="entry name" value="BHD_2"/>
    <property type="match status" value="1"/>
</dbReference>
<feature type="region of interest" description="Disordered" evidence="6">
    <location>
        <begin position="1"/>
        <end position="93"/>
    </location>
</feature>
<feature type="compositionally biased region" description="Basic and acidic residues" evidence="6">
    <location>
        <begin position="18"/>
        <end position="36"/>
    </location>
</feature>
<dbReference type="PANTHER" id="PTHR12135:SF0">
    <property type="entry name" value="DNA REPAIR PROTEIN COMPLEMENTING XP-C CELLS"/>
    <property type="match status" value="1"/>
</dbReference>
<gene>
    <name evidence="10" type="ORF">EJD97_011178</name>
</gene>
<keyword evidence="3" id="KW-0227">DNA damage</keyword>
<feature type="domain" description="Rad4 beta-hairpin" evidence="9">
    <location>
        <begin position="728"/>
        <end position="802"/>
    </location>
</feature>
<dbReference type="SMART" id="SM01030">
    <property type="entry name" value="BHD_1"/>
    <property type="match status" value="1"/>
</dbReference>
<organism evidence="10">
    <name type="scientific">Solanum chilense</name>
    <name type="common">Tomato</name>
    <name type="synonym">Lycopersicon chilense</name>
    <dbReference type="NCBI Taxonomy" id="4083"/>
    <lineage>
        <taxon>Eukaryota</taxon>
        <taxon>Viridiplantae</taxon>
        <taxon>Streptophyta</taxon>
        <taxon>Embryophyta</taxon>
        <taxon>Tracheophyta</taxon>
        <taxon>Spermatophyta</taxon>
        <taxon>Magnoliopsida</taxon>
        <taxon>eudicotyledons</taxon>
        <taxon>Gunneridae</taxon>
        <taxon>Pentapetalae</taxon>
        <taxon>asterids</taxon>
        <taxon>lamiids</taxon>
        <taxon>Solanales</taxon>
        <taxon>Solanaceae</taxon>
        <taxon>Solanoideae</taxon>
        <taxon>Solaneae</taxon>
        <taxon>Solanum</taxon>
        <taxon>Solanum subgen. Lycopersicon</taxon>
    </lineage>
</organism>
<dbReference type="InterPro" id="IPR018325">
    <property type="entry name" value="Rad4/PNGase_transGLS-fold"/>
</dbReference>
<dbReference type="GO" id="GO:0000111">
    <property type="term" value="C:nucleotide-excision repair factor 2 complex"/>
    <property type="evidence" value="ECO:0007669"/>
    <property type="project" value="TreeGrafter"/>
</dbReference>
<evidence type="ECO:0000256" key="2">
    <source>
        <dbReference type="ARBA" id="ARBA00009525"/>
    </source>
</evidence>
<dbReference type="GO" id="GO:0071942">
    <property type="term" value="C:XPC complex"/>
    <property type="evidence" value="ECO:0007669"/>
    <property type="project" value="TreeGrafter"/>
</dbReference>
<dbReference type="InterPro" id="IPR036985">
    <property type="entry name" value="Transglutaminase-like_sf"/>
</dbReference>
<dbReference type="GO" id="GO:0003697">
    <property type="term" value="F:single-stranded DNA binding"/>
    <property type="evidence" value="ECO:0007669"/>
    <property type="project" value="TreeGrafter"/>
</dbReference>
<keyword evidence="4" id="KW-0234">DNA repair</keyword>
<keyword evidence="5" id="KW-0539">Nucleus</keyword>
<dbReference type="AlphaFoldDB" id="A0A6N2BJH6"/>
<evidence type="ECO:0000256" key="4">
    <source>
        <dbReference type="ARBA" id="ARBA00023204"/>
    </source>
</evidence>
<feature type="compositionally biased region" description="Basic and acidic residues" evidence="6">
    <location>
        <begin position="376"/>
        <end position="387"/>
    </location>
</feature>
<evidence type="ECO:0000256" key="6">
    <source>
        <dbReference type="SAM" id="MobiDB-lite"/>
    </source>
</evidence>
<dbReference type="Pfam" id="PF10403">
    <property type="entry name" value="BHD_1"/>
    <property type="match status" value="1"/>
</dbReference>
<evidence type="ECO:0000313" key="10">
    <source>
        <dbReference type="EMBL" id="TMW93770.1"/>
    </source>
</evidence>
<evidence type="ECO:0008006" key="11">
    <source>
        <dbReference type="Google" id="ProtNLM"/>
    </source>
</evidence>
<dbReference type="FunFam" id="3.30.70.2460:FF:000001">
    <property type="entry name" value="DNA repair protein Rad4 family"/>
    <property type="match status" value="1"/>
</dbReference>
<reference evidence="10" key="1">
    <citation type="submission" date="2019-05" db="EMBL/GenBank/DDBJ databases">
        <title>The de novo reference genome and transcriptome assemblies of the wild tomato species Solanum chilense.</title>
        <authorList>
            <person name="Stam R."/>
            <person name="Nosenko T."/>
            <person name="Hoerger A.C."/>
            <person name="Stephan W."/>
            <person name="Seidel M.A."/>
            <person name="Kuhn J.M.M."/>
            <person name="Haberer G."/>
            <person name="Tellier A."/>
        </authorList>
    </citation>
    <scope>NUCLEOTIDE SEQUENCE</scope>
    <source>
        <tissue evidence="10">Mature leaves</tissue>
    </source>
</reference>
<evidence type="ECO:0000256" key="1">
    <source>
        <dbReference type="ARBA" id="ARBA00004123"/>
    </source>
</evidence>
<dbReference type="PANTHER" id="PTHR12135">
    <property type="entry name" value="DNA REPAIR PROTEIN XP-C / RAD4"/>
    <property type="match status" value="1"/>
</dbReference>
<dbReference type="Gene3D" id="2.20.20.110">
    <property type="entry name" value="Rad4, beta-hairpin domain BHD1"/>
    <property type="match status" value="1"/>
</dbReference>
<dbReference type="Pfam" id="PF10404">
    <property type="entry name" value="BHD_2"/>
    <property type="match status" value="1"/>
</dbReference>
<feature type="compositionally biased region" description="Polar residues" evidence="6">
    <location>
        <begin position="8"/>
        <end position="17"/>
    </location>
</feature>
<dbReference type="GO" id="GO:0006298">
    <property type="term" value="P:mismatch repair"/>
    <property type="evidence" value="ECO:0007669"/>
    <property type="project" value="TreeGrafter"/>
</dbReference>
<feature type="region of interest" description="Disordered" evidence="6">
    <location>
        <begin position="862"/>
        <end position="887"/>
    </location>
</feature>
<dbReference type="SMART" id="SM01032">
    <property type="entry name" value="BHD_3"/>
    <property type="match status" value="1"/>
</dbReference>
<feature type="compositionally biased region" description="Polar residues" evidence="6">
    <location>
        <begin position="389"/>
        <end position="401"/>
    </location>
</feature>
<name>A0A6N2BJH6_SOLCI</name>
<feature type="domain" description="Rad4 beta-hairpin" evidence="8">
    <location>
        <begin position="658"/>
        <end position="721"/>
    </location>
</feature>
<protein>
    <recommendedName>
        <fullName evidence="11">Rad4 beta-hairpin domain-containing protein</fullName>
    </recommendedName>
</protein>
<comment type="subcellular location">
    <subcellularLocation>
        <location evidence="1">Nucleus</location>
    </subcellularLocation>
</comment>
<evidence type="ECO:0000259" key="9">
    <source>
        <dbReference type="SMART" id="SM01032"/>
    </source>
</evidence>
<dbReference type="InterPro" id="IPR038765">
    <property type="entry name" value="Papain-like_cys_pep_sf"/>
</dbReference>
<feature type="compositionally biased region" description="Basic and acidic residues" evidence="6">
    <location>
        <begin position="872"/>
        <end position="881"/>
    </location>
</feature>
<dbReference type="GO" id="GO:0005737">
    <property type="term" value="C:cytoplasm"/>
    <property type="evidence" value="ECO:0007669"/>
    <property type="project" value="TreeGrafter"/>
</dbReference>
<feature type="compositionally biased region" description="Basic and acidic residues" evidence="6">
    <location>
        <begin position="66"/>
        <end position="78"/>
    </location>
</feature>
<evidence type="ECO:0000256" key="3">
    <source>
        <dbReference type="ARBA" id="ARBA00022763"/>
    </source>
</evidence>
<dbReference type="GO" id="GO:0006289">
    <property type="term" value="P:nucleotide-excision repair"/>
    <property type="evidence" value="ECO:0007669"/>
    <property type="project" value="InterPro"/>
</dbReference>
<evidence type="ECO:0000259" key="7">
    <source>
        <dbReference type="SMART" id="SM01030"/>
    </source>
</evidence>
<dbReference type="Pfam" id="PF03835">
    <property type="entry name" value="Rad4"/>
    <property type="match status" value="1"/>
</dbReference>
<dbReference type="InterPro" id="IPR042488">
    <property type="entry name" value="Rad4_BHD3_sf"/>
</dbReference>
<dbReference type="InterPro" id="IPR018326">
    <property type="entry name" value="Rad4_beta-hairpin_dom1"/>
</dbReference>
<sequence>MRTRNQAKRQNQSTANEDSLKHYGEKESQSGCKDEASGNETLANISRGAVGKLLKRVNKSRGSRGLKTDDSYLRKQDTFGEPENGSSEAEKQLTGTTVVRTTLDAKCCTTDVLQNVPSEVEHGSTDVQCQSIEREDELDGIDWEDGPVDTLKSESNVKEDTINGVTVEFDAPPDPSKQKTVRRATAQEKELAELVHKVNLLCLLARGRFVDSACNDPLIQASLLSLLPAHLLKLTDAPKLTAKALDPLVNWIHSHFRVRGANDMEKPFHSALASTLESQEGTPEEVAALSVALFRALNLTTRFVSILDVASLKPENEKSYPSGKGPSKAGSGIFSSSTLMVPGPNCSPLSPAKSMAYGKHNVSDKTSTSAGQATNDKSRETVTDKSNKRMSASTSDAQGDSNDACIKKKERPKRKGDLEFEMQLEMALSTTAVEIARNTMISDVKDVGSTSSNVSPFKKKKIKVEECSTSSHGISTAVGSKKVGAPLYWAEVYCSGENLTGKWVHVDVVNAITDGEQNVEAAAAACKLPLRYVVAFAGNGAKDVTRRYCTKWYKIASERVNSIWWDAVLAPLKELESVATSDVVHFAQGATRSSLEDMELETRELTEPLPTNQQAYRSHHLYIIERWLNKNQILYPKGPVLGFCSGHPVYPRSCVRTLQRKERWLREGLQVKANEIPAKVLKRSGKKNKGHDVEDDDYGEGDCEGTVALYGQWQTEPLFLPPAVNGIVPKNERGQVDVWSEKCLPPGTVHLRLPRLVPIAKRLQIDFSPAMVGFEFRNGRSLPVYEGIVVCTEFKDAILEAYAEEEVRREAKERRRTEAEALSRWYQLLSSLITRQRLHNCYVDGASSQLAVNIATSNDKSSLLAGGSENTRSAHQEKSEIAKSNSPPFVLAENHEHVFLVEDQTVDEEGSTRTKRCRCGFSVQYEEL</sequence>
<evidence type="ECO:0000259" key="8">
    <source>
        <dbReference type="SMART" id="SM01031"/>
    </source>
</evidence>